<sequence>MSIGLLATVMVALLCMTVAVALWRCSHPYRMRYRRCAQHRQRMGICRHAARH</sequence>
<dbReference type="Proteomes" id="UP000672657">
    <property type="component" value="Unassembled WGS sequence"/>
</dbReference>
<comment type="caution">
    <text evidence="1">The sequence shown here is derived from an EMBL/GenBank/DDBJ whole genome shotgun (WGS) entry which is preliminary data.</text>
</comment>
<gene>
    <name evidence="1" type="ORF">LMG26411_07795</name>
</gene>
<protein>
    <submittedName>
        <fullName evidence="1">Uncharacterized protein</fullName>
    </submittedName>
</protein>
<evidence type="ECO:0000313" key="2">
    <source>
        <dbReference type="Proteomes" id="UP000672657"/>
    </source>
</evidence>
<dbReference type="RefSeq" id="WP_211958526.1">
    <property type="nucleotide sequence ID" value="NZ_CAJPVI010000095.1"/>
</dbReference>
<name>A0ABM8TVT5_9BURK</name>
<proteinExistence type="predicted"/>
<evidence type="ECO:0000313" key="1">
    <source>
        <dbReference type="EMBL" id="CAG2160832.1"/>
    </source>
</evidence>
<accession>A0ABM8TVT5</accession>
<dbReference type="EMBL" id="CAJPVI010000095">
    <property type="protein sequence ID" value="CAG2160832.1"/>
    <property type="molecule type" value="Genomic_DNA"/>
</dbReference>
<keyword evidence="2" id="KW-1185">Reference proteome</keyword>
<organism evidence="1 2">
    <name type="scientific">Cupriavidus numazuensis</name>
    <dbReference type="NCBI Taxonomy" id="221992"/>
    <lineage>
        <taxon>Bacteria</taxon>
        <taxon>Pseudomonadati</taxon>
        <taxon>Pseudomonadota</taxon>
        <taxon>Betaproteobacteria</taxon>
        <taxon>Burkholderiales</taxon>
        <taxon>Burkholderiaceae</taxon>
        <taxon>Cupriavidus</taxon>
    </lineage>
</organism>
<reference evidence="1 2" key="1">
    <citation type="submission" date="2021-03" db="EMBL/GenBank/DDBJ databases">
        <authorList>
            <person name="Peeters C."/>
        </authorList>
    </citation>
    <scope>NUCLEOTIDE SEQUENCE [LARGE SCALE GENOMIC DNA]</scope>
    <source>
        <strain evidence="1 2">LMG 26411</strain>
    </source>
</reference>